<evidence type="ECO:0000313" key="1">
    <source>
        <dbReference type="EMBL" id="JAE38489.1"/>
    </source>
</evidence>
<protein>
    <submittedName>
        <fullName evidence="1">Uncharacterized protein</fullName>
    </submittedName>
</protein>
<accession>A0A0A9HRN5</accession>
<reference evidence="1" key="1">
    <citation type="submission" date="2014-09" db="EMBL/GenBank/DDBJ databases">
        <authorList>
            <person name="Magalhaes I.L.F."/>
            <person name="Oliveira U."/>
            <person name="Santos F.R."/>
            <person name="Vidigal T.H.D.A."/>
            <person name="Brescovit A.D."/>
            <person name="Santos A.J."/>
        </authorList>
    </citation>
    <scope>NUCLEOTIDE SEQUENCE</scope>
    <source>
        <tissue evidence="1">Shoot tissue taken approximately 20 cm above the soil surface</tissue>
    </source>
</reference>
<organism evidence="1">
    <name type="scientific">Arundo donax</name>
    <name type="common">Giant reed</name>
    <name type="synonym">Donax arundinaceus</name>
    <dbReference type="NCBI Taxonomy" id="35708"/>
    <lineage>
        <taxon>Eukaryota</taxon>
        <taxon>Viridiplantae</taxon>
        <taxon>Streptophyta</taxon>
        <taxon>Embryophyta</taxon>
        <taxon>Tracheophyta</taxon>
        <taxon>Spermatophyta</taxon>
        <taxon>Magnoliopsida</taxon>
        <taxon>Liliopsida</taxon>
        <taxon>Poales</taxon>
        <taxon>Poaceae</taxon>
        <taxon>PACMAD clade</taxon>
        <taxon>Arundinoideae</taxon>
        <taxon>Arundineae</taxon>
        <taxon>Arundo</taxon>
    </lineage>
</organism>
<sequence length="72" mass="8261">MRVCSPDIKTPFQSLEDAVSRSASRQSLLLSFSDVASDLDLEVVKLPNTRVCDLREVVEIRGYEWIRRFLGF</sequence>
<reference evidence="1" key="2">
    <citation type="journal article" date="2015" name="Data Brief">
        <title>Shoot transcriptome of the giant reed, Arundo donax.</title>
        <authorList>
            <person name="Barrero R.A."/>
            <person name="Guerrero F.D."/>
            <person name="Moolhuijzen P."/>
            <person name="Goolsby J.A."/>
            <person name="Tidwell J."/>
            <person name="Bellgard S.E."/>
            <person name="Bellgard M.I."/>
        </authorList>
    </citation>
    <scope>NUCLEOTIDE SEQUENCE</scope>
    <source>
        <tissue evidence="1">Shoot tissue taken approximately 20 cm above the soil surface</tissue>
    </source>
</reference>
<name>A0A0A9HRN5_ARUDO</name>
<dbReference type="EMBL" id="GBRH01159407">
    <property type="protein sequence ID" value="JAE38489.1"/>
    <property type="molecule type" value="Transcribed_RNA"/>
</dbReference>
<proteinExistence type="predicted"/>
<dbReference type="AlphaFoldDB" id="A0A0A9HRN5"/>